<keyword evidence="8" id="KW-1185">Reference proteome</keyword>
<dbReference type="PROSITE" id="PS50850">
    <property type="entry name" value="MFS"/>
    <property type="match status" value="1"/>
</dbReference>
<dbReference type="Pfam" id="PF07690">
    <property type="entry name" value="MFS_1"/>
    <property type="match status" value="1"/>
</dbReference>
<feature type="transmembrane region" description="Helical" evidence="5">
    <location>
        <begin position="236"/>
        <end position="253"/>
    </location>
</feature>
<sequence>MTTARTGPGATGMSARELWTLTVVCSAVALVIAAAAALNSALPAMALDTGATQSELTWIVDGYTLTLAALLLPAGALGDRFGRRGVLLGGLAIVAAASAGAIWLDSPQWLICTRAVAGVGAALVMPATLSLLTATFPPEHRARGVAIWSGVAASGGIAGLLVSGLLLETWPWQSIFVGFAVAAIALFTATWTISPSRDEHPPRFDVPGALLAVAAVGLLVLGVLEGPLCGWSDPVPLIAIVGGLICGAVFAIVELRRAEPLLDVRLFGNRAFGAGAASVTLQFLASFALFYLIVQYMQLVLGYSPLQSGLALAPMIVPTMAISAAIPWLLPRLGLRWLSVLGLVFAGVGMIVFAGVDADSGYGATVGALLIYSVGVGLCTAPATHAIVDNTPDGKQGVASAVNDTTREIGAAVGIALAGSLLAATYNTNIAPAVEAVPEPAKEPVGSSLAAALEVAKMAGPQGDQLAEFARTAFMDGVSTAAYALAAVLLVAAVGVGVCAPGRRTSALGADAETPALVD</sequence>
<evidence type="ECO:0000256" key="5">
    <source>
        <dbReference type="SAM" id="Phobius"/>
    </source>
</evidence>
<evidence type="ECO:0000256" key="4">
    <source>
        <dbReference type="ARBA" id="ARBA00023136"/>
    </source>
</evidence>
<reference evidence="8" key="1">
    <citation type="journal article" date="2019" name="Int. J. Syst. Evol. Microbiol.">
        <title>The Global Catalogue of Microorganisms (GCM) 10K type strain sequencing project: providing services to taxonomists for standard genome sequencing and annotation.</title>
        <authorList>
            <consortium name="The Broad Institute Genomics Platform"/>
            <consortium name="The Broad Institute Genome Sequencing Center for Infectious Disease"/>
            <person name="Wu L."/>
            <person name="Ma J."/>
        </authorList>
    </citation>
    <scope>NUCLEOTIDE SEQUENCE [LARGE SCALE GENOMIC DNA]</scope>
    <source>
        <strain evidence="8">JCM 32206</strain>
    </source>
</reference>
<feature type="transmembrane region" description="Helical" evidence="5">
    <location>
        <begin position="274"/>
        <end position="297"/>
    </location>
</feature>
<feature type="transmembrane region" description="Helical" evidence="5">
    <location>
        <begin position="58"/>
        <end position="78"/>
    </location>
</feature>
<dbReference type="PANTHER" id="PTHR42718:SF42">
    <property type="entry name" value="EXPORT PROTEIN"/>
    <property type="match status" value="1"/>
</dbReference>
<feature type="transmembrane region" description="Helical" evidence="5">
    <location>
        <begin position="172"/>
        <end position="194"/>
    </location>
</feature>
<feature type="domain" description="Major facilitator superfamily (MFS) profile" evidence="6">
    <location>
        <begin position="20"/>
        <end position="504"/>
    </location>
</feature>
<evidence type="ECO:0000256" key="3">
    <source>
        <dbReference type="ARBA" id="ARBA00022989"/>
    </source>
</evidence>
<comment type="caution">
    <text evidence="7">The sequence shown here is derived from an EMBL/GenBank/DDBJ whole genome shotgun (WGS) entry which is preliminary data.</text>
</comment>
<feature type="transmembrane region" description="Helical" evidence="5">
    <location>
        <begin position="362"/>
        <end position="388"/>
    </location>
</feature>
<feature type="transmembrane region" description="Helical" evidence="5">
    <location>
        <begin position="18"/>
        <end position="38"/>
    </location>
</feature>
<feature type="transmembrane region" description="Helical" evidence="5">
    <location>
        <begin position="115"/>
        <end position="133"/>
    </location>
</feature>
<dbReference type="SUPFAM" id="SSF103473">
    <property type="entry name" value="MFS general substrate transporter"/>
    <property type="match status" value="1"/>
</dbReference>
<feature type="transmembrane region" description="Helical" evidence="5">
    <location>
        <begin position="409"/>
        <end position="426"/>
    </location>
</feature>
<dbReference type="InterPro" id="IPR011701">
    <property type="entry name" value="MFS"/>
</dbReference>
<dbReference type="CDD" id="cd17321">
    <property type="entry name" value="MFS_MMR_MDR_like"/>
    <property type="match status" value="1"/>
</dbReference>
<evidence type="ECO:0000259" key="6">
    <source>
        <dbReference type="PROSITE" id="PS50850"/>
    </source>
</evidence>
<dbReference type="Proteomes" id="UP001501183">
    <property type="component" value="Unassembled WGS sequence"/>
</dbReference>
<evidence type="ECO:0000256" key="1">
    <source>
        <dbReference type="ARBA" id="ARBA00004651"/>
    </source>
</evidence>
<evidence type="ECO:0000256" key="2">
    <source>
        <dbReference type="ARBA" id="ARBA00022692"/>
    </source>
</evidence>
<dbReference type="Gene3D" id="1.20.1250.20">
    <property type="entry name" value="MFS general substrate transporter like domains"/>
    <property type="match status" value="1"/>
</dbReference>
<keyword evidence="4 5" id="KW-0472">Membrane</keyword>
<feature type="transmembrane region" description="Helical" evidence="5">
    <location>
        <begin position="309"/>
        <end position="330"/>
    </location>
</feature>
<dbReference type="InterPro" id="IPR020846">
    <property type="entry name" value="MFS_dom"/>
</dbReference>
<feature type="transmembrane region" description="Helical" evidence="5">
    <location>
        <begin position="145"/>
        <end position="166"/>
    </location>
</feature>
<feature type="transmembrane region" description="Helical" evidence="5">
    <location>
        <begin position="206"/>
        <end position="224"/>
    </location>
</feature>
<comment type="subcellular location">
    <subcellularLocation>
        <location evidence="1">Cell membrane</location>
        <topology evidence="1">Multi-pass membrane protein</topology>
    </subcellularLocation>
</comment>
<evidence type="ECO:0000313" key="8">
    <source>
        <dbReference type="Proteomes" id="UP001501183"/>
    </source>
</evidence>
<protein>
    <submittedName>
        <fullName evidence="7">MFS transporter</fullName>
    </submittedName>
</protein>
<dbReference type="PANTHER" id="PTHR42718">
    <property type="entry name" value="MAJOR FACILITATOR SUPERFAMILY MULTIDRUG TRANSPORTER MFSC"/>
    <property type="match status" value="1"/>
</dbReference>
<keyword evidence="2 5" id="KW-0812">Transmembrane</keyword>
<feature type="transmembrane region" description="Helical" evidence="5">
    <location>
        <begin position="481"/>
        <end position="500"/>
    </location>
</feature>
<dbReference type="Gene3D" id="1.20.1720.10">
    <property type="entry name" value="Multidrug resistance protein D"/>
    <property type="match status" value="1"/>
</dbReference>
<gene>
    <name evidence="7" type="ORF">GCM10023094_31690</name>
</gene>
<feature type="transmembrane region" description="Helical" evidence="5">
    <location>
        <begin position="337"/>
        <end position="356"/>
    </location>
</feature>
<dbReference type="InterPro" id="IPR036259">
    <property type="entry name" value="MFS_trans_sf"/>
</dbReference>
<accession>A0ABP8P8J9</accession>
<name>A0ABP8P8J9_9NOCA</name>
<evidence type="ECO:0000313" key="7">
    <source>
        <dbReference type="EMBL" id="GAA4482210.1"/>
    </source>
</evidence>
<proteinExistence type="predicted"/>
<keyword evidence="3 5" id="KW-1133">Transmembrane helix</keyword>
<feature type="transmembrane region" description="Helical" evidence="5">
    <location>
        <begin position="85"/>
        <end position="103"/>
    </location>
</feature>
<dbReference type="EMBL" id="BAABFB010000050">
    <property type="protein sequence ID" value="GAA4482210.1"/>
    <property type="molecule type" value="Genomic_DNA"/>
</dbReference>
<organism evidence="7 8">
    <name type="scientific">Rhodococcus olei</name>
    <dbReference type="NCBI Taxonomy" id="2161675"/>
    <lineage>
        <taxon>Bacteria</taxon>
        <taxon>Bacillati</taxon>
        <taxon>Actinomycetota</taxon>
        <taxon>Actinomycetes</taxon>
        <taxon>Mycobacteriales</taxon>
        <taxon>Nocardiaceae</taxon>
        <taxon>Rhodococcus</taxon>
    </lineage>
</organism>